<reference evidence="1 2" key="1">
    <citation type="submission" date="2019-04" db="EMBL/GenBank/DDBJ databases">
        <title>An improved genome assembly and genetic linkage map for asparagus bean, Vigna unguiculata ssp. sesquipedialis.</title>
        <authorList>
            <person name="Xia Q."/>
            <person name="Zhang R."/>
            <person name="Dong Y."/>
        </authorList>
    </citation>
    <scope>NUCLEOTIDE SEQUENCE [LARGE SCALE GENOMIC DNA]</scope>
    <source>
        <tissue evidence="1">Leaf</tissue>
    </source>
</reference>
<keyword evidence="2" id="KW-1185">Reference proteome</keyword>
<proteinExistence type="predicted"/>
<evidence type="ECO:0000313" key="2">
    <source>
        <dbReference type="Proteomes" id="UP000501690"/>
    </source>
</evidence>
<dbReference type="Proteomes" id="UP000501690">
    <property type="component" value="Linkage Group LG8"/>
</dbReference>
<protein>
    <submittedName>
        <fullName evidence="1">Uncharacterized protein</fullName>
    </submittedName>
</protein>
<sequence length="92" mass="10423">MAAADHHSRPFTDLAGRHCAPSPSRFFISATTRSGATTIIFQHRSSQHSSLHLFASRTHRSTCRPCSCHHRQSCCTHHTMLDEPPLQHRWPP</sequence>
<name>A0A4D6MRG5_VIGUN</name>
<organism evidence="1 2">
    <name type="scientific">Vigna unguiculata</name>
    <name type="common">Cowpea</name>
    <dbReference type="NCBI Taxonomy" id="3917"/>
    <lineage>
        <taxon>Eukaryota</taxon>
        <taxon>Viridiplantae</taxon>
        <taxon>Streptophyta</taxon>
        <taxon>Embryophyta</taxon>
        <taxon>Tracheophyta</taxon>
        <taxon>Spermatophyta</taxon>
        <taxon>Magnoliopsida</taxon>
        <taxon>eudicotyledons</taxon>
        <taxon>Gunneridae</taxon>
        <taxon>Pentapetalae</taxon>
        <taxon>rosids</taxon>
        <taxon>fabids</taxon>
        <taxon>Fabales</taxon>
        <taxon>Fabaceae</taxon>
        <taxon>Papilionoideae</taxon>
        <taxon>50 kb inversion clade</taxon>
        <taxon>NPAAA clade</taxon>
        <taxon>indigoferoid/millettioid clade</taxon>
        <taxon>Phaseoleae</taxon>
        <taxon>Vigna</taxon>
    </lineage>
</organism>
<gene>
    <name evidence="1" type="ORF">DEO72_LG8g2035</name>
</gene>
<accession>A0A4D6MRG5</accession>
<dbReference type="EMBL" id="CP039352">
    <property type="protein sequence ID" value="QCE04003.1"/>
    <property type="molecule type" value="Genomic_DNA"/>
</dbReference>
<dbReference type="AlphaFoldDB" id="A0A4D6MRG5"/>
<evidence type="ECO:0000313" key="1">
    <source>
        <dbReference type="EMBL" id="QCE04003.1"/>
    </source>
</evidence>